<dbReference type="PANTHER" id="PTHR32308">
    <property type="entry name" value="LYASE BETA SUBUNIT, PUTATIVE (AFU_ORTHOLOGUE AFUA_4G13030)-RELATED"/>
    <property type="match status" value="1"/>
</dbReference>
<dbReference type="InterPro" id="IPR011206">
    <property type="entry name" value="Citrate_lyase_beta/mcl1/mcl2"/>
</dbReference>
<evidence type="ECO:0000256" key="4">
    <source>
        <dbReference type="ARBA" id="ARBA00022842"/>
    </source>
</evidence>
<evidence type="ECO:0000256" key="2">
    <source>
        <dbReference type="ARBA" id="ARBA00005568"/>
    </source>
</evidence>
<dbReference type="InterPro" id="IPR040442">
    <property type="entry name" value="Pyrv_kinase-like_dom_sf"/>
</dbReference>
<evidence type="ECO:0000256" key="1">
    <source>
        <dbReference type="ARBA" id="ARBA00001946"/>
    </source>
</evidence>
<feature type="domain" description="HpcH/HpaI aldolase/citrate lyase" evidence="5">
    <location>
        <begin position="11"/>
        <end position="209"/>
    </location>
</feature>
<proteinExistence type="inferred from homology"/>
<dbReference type="EMBL" id="JBHTOQ010000003">
    <property type="protein sequence ID" value="MFD1479927.1"/>
    <property type="molecule type" value="Genomic_DNA"/>
</dbReference>
<dbReference type="InterPro" id="IPR005000">
    <property type="entry name" value="Aldolase/citrate-lyase_domain"/>
</dbReference>
<comment type="cofactor">
    <cofactor evidence="1">
        <name>Mg(2+)</name>
        <dbReference type="ChEBI" id="CHEBI:18420"/>
    </cofactor>
</comment>
<evidence type="ECO:0000313" key="7">
    <source>
        <dbReference type="Proteomes" id="UP001597302"/>
    </source>
</evidence>
<dbReference type="PIRSF" id="PIRSF015582">
    <property type="entry name" value="Cit_lyase_B"/>
    <property type="match status" value="1"/>
</dbReference>
<sequence>MVGFTPAIAPLFVPADRPDRFAKAALSGTDAVILDLEDAVAPGAKDRARAALCCDFTDLPVVVRVNAIGTQWYPDDIAALRAQPVAAVLLPKAECRAAIEAMAASLPGLAVVALIETARGLAAARDIAASPAVRQLAFGSIDFCADLGMDHRRDLLLPARSELVMASRLAGIAAPLDGVTAQLDDPELCHADAAEARALGMGGKLCIHPRQITPVRRAFQPSDDQIAWARRVLAASTGAGDGGAVAVDGQMVDAPVRLRARAILSAAGG</sequence>
<evidence type="ECO:0000259" key="5">
    <source>
        <dbReference type="Pfam" id="PF03328"/>
    </source>
</evidence>
<dbReference type="InterPro" id="IPR015813">
    <property type="entry name" value="Pyrv/PenolPyrv_kinase-like_dom"/>
</dbReference>
<protein>
    <submittedName>
        <fullName evidence="6">HpcH/HpaI aldolase/citrate lyase family protein</fullName>
    </submittedName>
</protein>
<keyword evidence="7" id="KW-1185">Reference proteome</keyword>
<dbReference type="RefSeq" id="WP_131574334.1">
    <property type="nucleotide sequence ID" value="NZ_CBCSAJ010000022.1"/>
</dbReference>
<evidence type="ECO:0000313" key="6">
    <source>
        <dbReference type="EMBL" id="MFD1479927.1"/>
    </source>
</evidence>
<keyword evidence="4" id="KW-0460">Magnesium</keyword>
<reference evidence="7" key="1">
    <citation type="journal article" date="2019" name="Int. J. Syst. Evol. Microbiol.">
        <title>The Global Catalogue of Microorganisms (GCM) 10K type strain sequencing project: providing services to taxonomists for standard genome sequencing and annotation.</title>
        <authorList>
            <consortium name="The Broad Institute Genomics Platform"/>
            <consortium name="The Broad Institute Genome Sequencing Center for Infectious Disease"/>
            <person name="Wu L."/>
            <person name="Ma J."/>
        </authorList>
    </citation>
    <scope>NUCLEOTIDE SEQUENCE [LARGE SCALE GENOMIC DNA]</scope>
    <source>
        <strain evidence="7">CCM 8875</strain>
    </source>
</reference>
<evidence type="ECO:0000256" key="3">
    <source>
        <dbReference type="ARBA" id="ARBA00022723"/>
    </source>
</evidence>
<name>A0ABW4DQB3_9RHOB</name>
<dbReference type="GO" id="GO:0016829">
    <property type="term" value="F:lyase activity"/>
    <property type="evidence" value="ECO:0007669"/>
    <property type="project" value="UniProtKB-KW"/>
</dbReference>
<comment type="caution">
    <text evidence="6">The sequence shown here is derived from an EMBL/GenBank/DDBJ whole genome shotgun (WGS) entry which is preliminary data.</text>
</comment>
<dbReference type="Gene3D" id="3.20.20.60">
    <property type="entry name" value="Phosphoenolpyruvate-binding domains"/>
    <property type="match status" value="1"/>
</dbReference>
<gene>
    <name evidence="6" type="ORF">ACFQ5P_01335</name>
</gene>
<dbReference type="PANTHER" id="PTHR32308:SF10">
    <property type="entry name" value="CITRATE LYASE SUBUNIT BETA"/>
    <property type="match status" value="1"/>
</dbReference>
<keyword evidence="3" id="KW-0479">Metal-binding</keyword>
<dbReference type="Proteomes" id="UP001597302">
    <property type="component" value="Unassembled WGS sequence"/>
</dbReference>
<dbReference type="SUPFAM" id="SSF51621">
    <property type="entry name" value="Phosphoenolpyruvate/pyruvate domain"/>
    <property type="match status" value="1"/>
</dbReference>
<keyword evidence="6" id="KW-0456">Lyase</keyword>
<accession>A0ABW4DQB3</accession>
<organism evidence="6 7">
    <name type="scientific">Paracoccus nototheniae</name>
    <dbReference type="NCBI Taxonomy" id="2489002"/>
    <lineage>
        <taxon>Bacteria</taxon>
        <taxon>Pseudomonadati</taxon>
        <taxon>Pseudomonadota</taxon>
        <taxon>Alphaproteobacteria</taxon>
        <taxon>Rhodobacterales</taxon>
        <taxon>Paracoccaceae</taxon>
        <taxon>Paracoccus</taxon>
    </lineage>
</organism>
<dbReference type="Pfam" id="PF03328">
    <property type="entry name" value="HpcH_HpaI"/>
    <property type="match status" value="1"/>
</dbReference>
<comment type="similarity">
    <text evidence="2">Belongs to the HpcH/HpaI aldolase family.</text>
</comment>